<dbReference type="GO" id="GO:0009295">
    <property type="term" value="C:nucleoid"/>
    <property type="evidence" value="ECO:0007669"/>
    <property type="project" value="UniProtKB-SubCell"/>
</dbReference>
<name>A0AAW4VXM6_9FIRM</name>
<dbReference type="GeneID" id="98660163"/>
<gene>
    <name evidence="7 9" type="primary">mraZ</name>
    <name evidence="9" type="ORF">LKD22_06370</name>
</gene>
<dbReference type="GO" id="GO:0000976">
    <property type="term" value="F:transcription cis-regulatory region binding"/>
    <property type="evidence" value="ECO:0007669"/>
    <property type="project" value="TreeGrafter"/>
</dbReference>
<reference evidence="9 10" key="1">
    <citation type="submission" date="2021-10" db="EMBL/GenBank/DDBJ databases">
        <title>Anaerobic single-cell dispensing facilitates the cultivation of human gut bacteria.</title>
        <authorList>
            <person name="Afrizal A."/>
        </authorList>
    </citation>
    <scope>NUCLEOTIDE SEQUENCE [LARGE SCALE GENOMIC DNA]</scope>
    <source>
        <strain evidence="9 10">CLA-AA-H270</strain>
    </source>
</reference>
<comment type="subcellular location">
    <subcellularLocation>
        <location evidence="7">Cytoplasm</location>
        <location evidence="7">Nucleoid</location>
    </subcellularLocation>
</comment>
<dbReference type="Proteomes" id="UP001298753">
    <property type="component" value="Unassembled WGS sequence"/>
</dbReference>
<dbReference type="CDD" id="cd16321">
    <property type="entry name" value="MraZ_C"/>
    <property type="match status" value="1"/>
</dbReference>
<evidence type="ECO:0000256" key="3">
    <source>
        <dbReference type="ARBA" id="ARBA00022737"/>
    </source>
</evidence>
<dbReference type="NCBIfam" id="TIGR00242">
    <property type="entry name" value="division/cell wall cluster transcriptional repressor MraZ"/>
    <property type="match status" value="1"/>
</dbReference>
<dbReference type="InterPro" id="IPR020603">
    <property type="entry name" value="MraZ_dom"/>
</dbReference>
<dbReference type="AlphaFoldDB" id="A0AAW4VXM6"/>
<dbReference type="Gene3D" id="3.40.1550.20">
    <property type="entry name" value="Transcriptional regulator MraZ domain"/>
    <property type="match status" value="1"/>
</dbReference>
<evidence type="ECO:0000256" key="6">
    <source>
        <dbReference type="ARBA" id="ARBA00023163"/>
    </source>
</evidence>
<evidence type="ECO:0000256" key="7">
    <source>
        <dbReference type="HAMAP-Rule" id="MF_01008"/>
    </source>
</evidence>
<comment type="subunit">
    <text evidence="7">Forms oligomers.</text>
</comment>
<keyword evidence="4 7" id="KW-0805">Transcription regulation</keyword>
<evidence type="ECO:0000256" key="1">
    <source>
        <dbReference type="ARBA" id="ARBA00013860"/>
    </source>
</evidence>
<dbReference type="InterPro" id="IPR037914">
    <property type="entry name" value="SpoVT-AbrB_sf"/>
</dbReference>
<evidence type="ECO:0000256" key="4">
    <source>
        <dbReference type="ARBA" id="ARBA00023015"/>
    </source>
</evidence>
<keyword evidence="10" id="KW-1185">Reference proteome</keyword>
<dbReference type="PANTHER" id="PTHR34701">
    <property type="entry name" value="TRANSCRIPTIONAL REGULATOR MRAZ"/>
    <property type="match status" value="1"/>
</dbReference>
<sequence length="139" mass="15900">MKGEYKHSIDAKGRLAMPAKLREELGEHFTVTKGLDGCLSVYPEAEWKRLEDKIRTLGNGEKARRVKRYYFANAFDAQLDAQGRILIPANLRTFAELQKDVTVIGQLDHAEIWNSDKWRAYNDEIDAEVVAADVEDIDF</sequence>
<keyword evidence="3" id="KW-0677">Repeat</keyword>
<comment type="caution">
    <text evidence="9">The sequence shown here is derived from an EMBL/GenBank/DDBJ whole genome shotgun (WGS) entry which is preliminary data.</text>
</comment>
<keyword evidence="5 7" id="KW-0238">DNA-binding</keyword>
<comment type="similarity">
    <text evidence="7">Belongs to the MraZ family.</text>
</comment>
<evidence type="ECO:0000313" key="9">
    <source>
        <dbReference type="EMBL" id="MCC2176749.1"/>
    </source>
</evidence>
<dbReference type="InterPro" id="IPR038619">
    <property type="entry name" value="MraZ_sf"/>
</dbReference>
<keyword evidence="6 7" id="KW-0804">Transcription</keyword>
<dbReference type="EMBL" id="JAJEPX010000014">
    <property type="protein sequence ID" value="MCC2176749.1"/>
    <property type="molecule type" value="Genomic_DNA"/>
</dbReference>
<evidence type="ECO:0000256" key="5">
    <source>
        <dbReference type="ARBA" id="ARBA00023125"/>
    </source>
</evidence>
<evidence type="ECO:0000259" key="8">
    <source>
        <dbReference type="PROSITE" id="PS51740"/>
    </source>
</evidence>
<evidence type="ECO:0000256" key="2">
    <source>
        <dbReference type="ARBA" id="ARBA00022490"/>
    </source>
</evidence>
<dbReference type="PANTHER" id="PTHR34701:SF1">
    <property type="entry name" value="TRANSCRIPTIONAL REGULATOR MRAZ"/>
    <property type="match status" value="1"/>
</dbReference>
<dbReference type="InterPro" id="IPR007159">
    <property type="entry name" value="SpoVT-AbrB_dom"/>
</dbReference>
<dbReference type="HAMAP" id="MF_01008">
    <property type="entry name" value="MraZ"/>
    <property type="match status" value="1"/>
</dbReference>
<dbReference type="GO" id="GO:2000143">
    <property type="term" value="P:negative regulation of DNA-templated transcription initiation"/>
    <property type="evidence" value="ECO:0007669"/>
    <property type="project" value="TreeGrafter"/>
</dbReference>
<dbReference type="GO" id="GO:0003700">
    <property type="term" value="F:DNA-binding transcription factor activity"/>
    <property type="evidence" value="ECO:0007669"/>
    <property type="project" value="UniProtKB-UniRule"/>
</dbReference>
<keyword evidence="2 7" id="KW-0963">Cytoplasm</keyword>
<dbReference type="RefSeq" id="WP_227600590.1">
    <property type="nucleotide sequence ID" value="NZ_DBEZDI010000026.1"/>
</dbReference>
<feature type="domain" description="SpoVT-AbrB" evidence="8">
    <location>
        <begin position="74"/>
        <end position="117"/>
    </location>
</feature>
<feature type="domain" description="SpoVT-AbrB" evidence="8">
    <location>
        <begin position="4"/>
        <end position="46"/>
    </location>
</feature>
<organism evidence="9 10">
    <name type="scientific">Agathobaculum butyriciproducens</name>
    <dbReference type="NCBI Taxonomy" id="1628085"/>
    <lineage>
        <taxon>Bacteria</taxon>
        <taxon>Bacillati</taxon>
        <taxon>Bacillota</taxon>
        <taxon>Clostridia</taxon>
        <taxon>Eubacteriales</taxon>
        <taxon>Butyricicoccaceae</taxon>
        <taxon>Agathobaculum</taxon>
    </lineage>
</organism>
<accession>A0AAW4VXM6</accession>
<dbReference type="GO" id="GO:0005737">
    <property type="term" value="C:cytoplasm"/>
    <property type="evidence" value="ECO:0007669"/>
    <property type="project" value="UniProtKB-UniRule"/>
</dbReference>
<dbReference type="InterPro" id="IPR035642">
    <property type="entry name" value="MraZ_N"/>
</dbReference>
<dbReference type="InterPro" id="IPR035644">
    <property type="entry name" value="MraZ_C"/>
</dbReference>
<protein>
    <recommendedName>
        <fullName evidence="1 7">Transcriptional regulator MraZ</fullName>
    </recommendedName>
</protein>
<dbReference type="InterPro" id="IPR003444">
    <property type="entry name" value="MraZ"/>
</dbReference>
<dbReference type="PROSITE" id="PS51740">
    <property type="entry name" value="SPOVT_ABRB"/>
    <property type="match status" value="2"/>
</dbReference>
<dbReference type="CDD" id="cd16320">
    <property type="entry name" value="MraZ_N"/>
    <property type="match status" value="1"/>
</dbReference>
<proteinExistence type="inferred from homology"/>
<dbReference type="Pfam" id="PF02381">
    <property type="entry name" value="MraZ"/>
    <property type="match status" value="2"/>
</dbReference>
<dbReference type="SUPFAM" id="SSF89447">
    <property type="entry name" value="AbrB/MazE/MraZ-like"/>
    <property type="match status" value="1"/>
</dbReference>
<evidence type="ECO:0000313" key="10">
    <source>
        <dbReference type="Proteomes" id="UP001298753"/>
    </source>
</evidence>